<dbReference type="Proteomes" id="UP000001096">
    <property type="component" value="Unassembled WGS sequence"/>
</dbReference>
<dbReference type="HOGENOM" id="CLU_2314157_0_0_5"/>
<protein>
    <submittedName>
        <fullName evidence="1">Uncharacterized protein</fullName>
    </submittedName>
</protein>
<keyword evidence="2" id="KW-1185">Reference proteome</keyword>
<dbReference type="AlphaFoldDB" id="K8P434"/>
<accession>K8P434</accession>
<proteinExistence type="predicted"/>
<organism evidence="1 2">
    <name type="scientific">Afipia broomeae ATCC 49717</name>
    <dbReference type="NCBI Taxonomy" id="883078"/>
    <lineage>
        <taxon>Bacteria</taxon>
        <taxon>Pseudomonadati</taxon>
        <taxon>Pseudomonadota</taxon>
        <taxon>Alphaproteobacteria</taxon>
        <taxon>Hyphomicrobiales</taxon>
        <taxon>Nitrobacteraceae</taxon>
        <taxon>Afipia</taxon>
    </lineage>
</organism>
<gene>
    <name evidence="1" type="ORF">HMPREF9695_03715</name>
</gene>
<evidence type="ECO:0000313" key="2">
    <source>
        <dbReference type="Proteomes" id="UP000001096"/>
    </source>
</evidence>
<sequence>MKHTVQIPDHIVIPEPQYTITLCLDLFRSRLVSHPLQGALLLSISSPHIVVGGAQNAVPAFGFFSGAPLSRGSGTIRSAVMRLRSRRSTLKRKPWKVKL</sequence>
<comment type="caution">
    <text evidence="1">The sequence shown here is derived from an EMBL/GenBank/DDBJ whole genome shotgun (WGS) entry which is preliminary data.</text>
</comment>
<evidence type="ECO:0000313" key="1">
    <source>
        <dbReference type="EMBL" id="EKS37297.1"/>
    </source>
</evidence>
<dbReference type="EMBL" id="AGWX01000004">
    <property type="protein sequence ID" value="EKS37297.1"/>
    <property type="molecule type" value="Genomic_DNA"/>
</dbReference>
<name>K8P434_9BRAD</name>
<reference evidence="1 2" key="1">
    <citation type="submission" date="2012-04" db="EMBL/GenBank/DDBJ databases">
        <title>The Genome Sequence of Afipia broomeae ATCC 49717.</title>
        <authorList>
            <consortium name="The Broad Institute Genome Sequencing Platform"/>
            <person name="Earl A."/>
            <person name="Ward D."/>
            <person name="Feldgarden M."/>
            <person name="Gevers D."/>
            <person name="Huys G."/>
            <person name="Walker B."/>
            <person name="Young S.K."/>
            <person name="Zeng Q."/>
            <person name="Gargeya S."/>
            <person name="Fitzgerald M."/>
            <person name="Haas B."/>
            <person name="Abouelleil A."/>
            <person name="Alvarado L."/>
            <person name="Arachchi H.M."/>
            <person name="Berlin A."/>
            <person name="Chapman S.B."/>
            <person name="Goldberg J."/>
            <person name="Griggs A."/>
            <person name="Gujja S."/>
            <person name="Hansen M."/>
            <person name="Howarth C."/>
            <person name="Imamovic A."/>
            <person name="Larimer J."/>
            <person name="McCowen C."/>
            <person name="Montmayeur A."/>
            <person name="Murphy C."/>
            <person name="Neiman D."/>
            <person name="Pearson M."/>
            <person name="Priest M."/>
            <person name="Roberts A."/>
            <person name="Saif S."/>
            <person name="Shea T."/>
            <person name="Sisk P."/>
            <person name="Sykes S."/>
            <person name="Wortman J."/>
            <person name="Nusbaum C."/>
            <person name="Birren B."/>
        </authorList>
    </citation>
    <scope>NUCLEOTIDE SEQUENCE [LARGE SCALE GENOMIC DNA]</scope>
    <source>
        <strain evidence="1 2">ATCC 49717</strain>
    </source>
</reference>